<dbReference type="PANTHER" id="PTHR43280">
    <property type="entry name" value="ARAC-FAMILY TRANSCRIPTIONAL REGULATOR"/>
    <property type="match status" value="1"/>
</dbReference>
<dbReference type="InterPro" id="IPR011006">
    <property type="entry name" value="CheY-like_superfamily"/>
</dbReference>
<evidence type="ECO:0000256" key="5">
    <source>
        <dbReference type="ARBA" id="ARBA00024867"/>
    </source>
</evidence>
<dbReference type="InterPro" id="IPR001789">
    <property type="entry name" value="Sig_transdc_resp-reg_receiver"/>
</dbReference>
<dbReference type="Proteomes" id="UP000322294">
    <property type="component" value="Unassembled WGS sequence"/>
</dbReference>
<dbReference type="InterPro" id="IPR020449">
    <property type="entry name" value="Tscrpt_reg_AraC-type_HTH"/>
</dbReference>
<dbReference type="InterPro" id="IPR018062">
    <property type="entry name" value="HTH_AraC-typ_CS"/>
</dbReference>
<dbReference type="RefSeq" id="WP_148866628.1">
    <property type="nucleotide sequence ID" value="NZ_VNHO01000007.1"/>
</dbReference>
<dbReference type="PROSITE" id="PS01124">
    <property type="entry name" value="HTH_ARAC_FAMILY_2"/>
    <property type="match status" value="1"/>
</dbReference>
<dbReference type="SMART" id="SM00448">
    <property type="entry name" value="REC"/>
    <property type="match status" value="1"/>
</dbReference>
<name>A0A5S5AXG5_9FIRM</name>
<dbReference type="Pfam" id="PF12833">
    <property type="entry name" value="HTH_18"/>
    <property type="match status" value="1"/>
</dbReference>
<keyword evidence="3" id="KW-0238">DNA-binding</keyword>
<feature type="domain" description="HTH araC/xylS-type" evidence="7">
    <location>
        <begin position="427"/>
        <end position="525"/>
    </location>
</feature>
<evidence type="ECO:0000313" key="10">
    <source>
        <dbReference type="Proteomes" id="UP000322294"/>
    </source>
</evidence>
<dbReference type="AlphaFoldDB" id="A0A5S5AXG5"/>
<evidence type="ECO:0000256" key="6">
    <source>
        <dbReference type="PROSITE-ProRule" id="PRU00169"/>
    </source>
</evidence>
<evidence type="ECO:0000313" key="9">
    <source>
        <dbReference type="EMBL" id="TYP56772.1"/>
    </source>
</evidence>
<dbReference type="PROSITE" id="PS50110">
    <property type="entry name" value="RESPONSE_REGULATORY"/>
    <property type="match status" value="1"/>
</dbReference>
<dbReference type="GO" id="GO:0000160">
    <property type="term" value="P:phosphorelay signal transduction system"/>
    <property type="evidence" value="ECO:0007669"/>
    <property type="project" value="InterPro"/>
</dbReference>
<evidence type="ECO:0000256" key="1">
    <source>
        <dbReference type="ARBA" id="ARBA00018672"/>
    </source>
</evidence>
<organism evidence="9 10">
    <name type="scientific">Thermosediminibacter litoriperuensis</name>
    <dbReference type="NCBI Taxonomy" id="291989"/>
    <lineage>
        <taxon>Bacteria</taxon>
        <taxon>Bacillati</taxon>
        <taxon>Bacillota</taxon>
        <taxon>Clostridia</taxon>
        <taxon>Thermosediminibacterales</taxon>
        <taxon>Thermosediminibacteraceae</taxon>
        <taxon>Thermosediminibacter</taxon>
    </lineage>
</organism>
<accession>A0A5S5AXG5</accession>
<dbReference type="PANTHER" id="PTHR43280:SF2">
    <property type="entry name" value="HTH-TYPE TRANSCRIPTIONAL REGULATOR EXSA"/>
    <property type="match status" value="1"/>
</dbReference>
<dbReference type="InterPro" id="IPR009057">
    <property type="entry name" value="Homeodomain-like_sf"/>
</dbReference>
<dbReference type="SUPFAM" id="SSF52172">
    <property type="entry name" value="CheY-like"/>
    <property type="match status" value="1"/>
</dbReference>
<dbReference type="CDD" id="cd17536">
    <property type="entry name" value="REC_YesN-like"/>
    <property type="match status" value="1"/>
</dbReference>
<feature type="domain" description="Response regulatory" evidence="8">
    <location>
        <begin position="3"/>
        <end position="120"/>
    </location>
</feature>
<comment type="caution">
    <text evidence="9">The sequence shown here is derived from an EMBL/GenBank/DDBJ whole genome shotgun (WGS) entry which is preliminary data.</text>
</comment>
<dbReference type="EMBL" id="VNHO01000007">
    <property type="protein sequence ID" value="TYP56772.1"/>
    <property type="molecule type" value="Genomic_DNA"/>
</dbReference>
<evidence type="ECO:0000259" key="7">
    <source>
        <dbReference type="PROSITE" id="PS01124"/>
    </source>
</evidence>
<gene>
    <name evidence="9" type="ORF">LZ11_00828</name>
</gene>
<dbReference type="PROSITE" id="PS00041">
    <property type="entry name" value="HTH_ARAC_FAMILY_1"/>
    <property type="match status" value="1"/>
</dbReference>
<evidence type="ECO:0000256" key="3">
    <source>
        <dbReference type="ARBA" id="ARBA00023125"/>
    </source>
</evidence>
<dbReference type="Gene3D" id="3.40.50.2300">
    <property type="match status" value="1"/>
</dbReference>
<keyword evidence="2" id="KW-0805">Transcription regulation</keyword>
<dbReference type="GO" id="GO:0043565">
    <property type="term" value="F:sequence-specific DNA binding"/>
    <property type="evidence" value="ECO:0007669"/>
    <property type="project" value="InterPro"/>
</dbReference>
<dbReference type="Pfam" id="PF00072">
    <property type="entry name" value="Response_reg"/>
    <property type="match status" value="1"/>
</dbReference>
<dbReference type="SUPFAM" id="SSF46689">
    <property type="entry name" value="Homeodomain-like"/>
    <property type="match status" value="2"/>
</dbReference>
<evidence type="ECO:0000256" key="2">
    <source>
        <dbReference type="ARBA" id="ARBA00023015"/>
    </source>
</evidence>
<sequence length="529" mass="61150">MLRIFIADDEQIVIDSLKFIVEKFVDGAEVVGYAKSGRETIEKVETLKPDVLLVDIKMPGIDGLEAIRRIKDRHGDMVFIIITAYENFGFAQEALKLGVLEYLLKPVNKDRVVEVIKKAGEVVEQNRRTFLAEIELKEKLAKVMPHLEGEFLYSLLFDGNCLKKLPFYEEVFEMPLRYGYVMIFAVRDESDDENSIRCNLDRYELGILFRDSAKDAVKCLVSPMMLDRVIVYVPVHKDADEYSVRNESIKTANRIIGSLSGSMDLPYKIGIGSPRDIKHFLKSYEEADRAVKLSGEEKVFHYGDLSLPANAPDFYPFDREKQLLDKILLGDILGALEIFEEIFAWLTLNYAFDVARIKARLTELLIVLLRFVSYHKETAVMGEKGNLEEFSKLNDIREIKLWFLKKIEDIISEVRVIRSHEMGEVIETAIDFINENYAKDICMDDVARRVNISYHYFSKLFKDRTGQTFSDYLTDIRIRHAKELLQNEAYSVKDVAYRVGYQDPNHFTKVFKKLVGLTPTEYREKSIIP</sequence>
<dbReference type="PRINTS" id="PR00032">
    <property type="entry name" value="HTHARAC"/>
</dbReference>
<keyword evidence="6" id="KW-0597">Phosphoprotein</keyword>
<feature type="modified residue" description="4-aspartylphosphate" evidence="6">
    <location>
        <position position="55"/>
    </location>
</feature>
<dbReference type="OrthoDB" id="9779969at2"/>
<dbReference type="GO" id="GO:0003700">
    <property type="term" value="F:DNA-binding transcription factor activity"/>
    <property type="evidence" value="ECO:0007669"/>
    <property type="project" value="InterPro"/>
</dbReference>
<reference evidence="9 10" key="1">
    <citation type="submission" date="2019-07" db="EMBL/GenBank/DDBJ databases">
        <title>Genomic Encyclopedia of Type Strains, Phase I: the one thousand microbial genomes (KMG-I) project.</title>
        <authorList>
            <person name="Kyrpides N."/>
        </authorList>
    </citation>
    <scope>NUCLEOTIDE SEQUENCE [LARGE SCALE GENOMIC DNA]</scope>
    <source>
        <strain evidence="9 10">DSM 16647</strain>
    </source>
</reference>
<protein>
    <recommendedName>
        <fullName evidence="1">Stage 0 sporulation protein A homolog</fullName>
    </recommendedName>
</protein>
<evidence type="ECO:0000259" key="8">
    <source>
        <dbReference type="PROSITE" id="PS50110"/>
    </source>
</evidence>
<dbReference type="InterPro" id="IPR018060">
    <property type="entry name" value="HTH_AraC"/>
</dbReference>
<evidence type="ECO:0000256" key="4">
    <source>
        <dbReference type="ARBA" id="ARBA00023163"/>
    </source>
</evidence>
<dbReference type="SMART" id="SM00342">
    <property type="entry name" value="HTH_ARAC"/>
    <property type="match status" value="1"/>
</dbReference>
<comment type="function">
    <text evidence="5">May play the central regulatory role in sporulation. It may be an element of the effector pathway responsible for the activation of sporulation genes in response to nutritional stress. Spo0A may act in concert with spo0H (a sigma factor) to control the expression of some genes that are critical to the sporulation process.</text>
</comment>
<proteinExistence type="predicted"/>
<keyword evidence="10" id="KW-1185">Reference proteome</keyword>
<keyword evidence="4" id="KW-0804">Transcription</keyword>
<dbReference type="Gene3D" id="1.10.10.60">
    <property type="entry name" value="Homeodomain-like"/>
    <property type="match status" value="2"/>
</dbReference>